<evidence type="ECO:0000313" key="1">
    <source>
        <dbReference type="EMBL" id="QRG09953.1"/>
    </source>
</evidence>
<dbReference type="EMBL" id="CP063363">
    <property type="protein sequence ID" value="QRG09953.1"/>
    <property type="molecule type" value="Genomic_DNA"/>
</dbReference>
<geneLocation type="plasmid" evidence="1 2">
    <name>unnamed1</name>
</geneLocation>
<dbReference type="AlphaFoldDB" id="A0A974SMN3"/>
<keyword evidence="1" id="KW-0614">Plasmid</keyword>
<dbReference type="KEGG" id="xdi:EZH22_29855"/>
<sequence>MNQPPIFLEIERQAKVRRIFQSVLEPCGVWDQVKDVEFTLRPEVIVEPTHSKVLSDAILNHMFPHAPQPAELFHYTSIDSLKGIAKTGLLRLHWVHKRIDQGELEPFAIKHRLKGYLDSSESEPYFKTLSKDLFYISLTCPGCGDEFELWRAFALGGTRVRLRLLVNPSRAELRKIQYEPPAGTLLMELNSTLAAEGEPPFVPWTVSKIGAFYLPSTLHREDEVRLLIKRYPGGRDETEFDGQNRYWPLPIGQHNDFCGIRLLEIQCGPAAQRRDVLSAIAGTPFETTVPVTCAPQP</sequence>
<gene>
    <name evidence="1" type="ORF">EZH22_29855</name>
</gene>
<evidence type="ECO:0000313" key="2">
    <source>
        <dbReference type="Proteomes" id="UP000596427"/>
    </source>
</evidence>
<dbReference type="Proteomes" id="UP000596427">
    <property type="component" value="Plasmid unnamed1"/>
</dbReference>
<keyword evidence="2" id="KW-1185">Reference proteome</keyword>
<organism evidence="1 2">
    <name type="scientific">Xanthobacter dioxanivorans</name>
    <dbReference type="NCBI Taxonomy" id="2528964"/>
    <lineage>
        <taxon>Bacteria</taxon>
        <taxon>Pseudomonadati</taxon>
        <taxon>Pseudomonadota</taxon>
        <taxon>Alphaproteobacteria</taxon>
        <taxon>Hyphomicrobiales</taxon>
        <taxon>Xanthobacteraceae</taxon>
        <taxon>Xanthobacter</taxon>
    </lineage>
</organism>
<accession>A0A974SMN3</accession>
<protein>
    <submittedName>
        <fullName evidence="1">Uncharacterized protein</fullName>
    </submittedName>
</protein>
<proteinExistence type="predicted"/>
<name>A0A974SMN3_9HYPH</name>
<dbReference type="RefSeq" id="WP_203196857.1">
    <property type="nucleotide sequence ID" value="NZ_CP063363.1"/>
</dbReference>
<reference evidence="1 2" key="1">
    <citation type="submission" date="2020-10" db="EMBL/GenBank/DDBJ databases">
        <title>Degradation of 1,4-Dioxane by Xanthobacter sp. YN2, via a Novel Group-2 Soluble Di-Iron Monooxygenase.</title>
        <authorList>
            <person name="Ma F."/>
            <person name="Wang Y."/>
            <person name="Yang J."/>
            <person name="Guo H."/>
            <person name="Su D."/>
            <person name="Yu L."/>
        </authorList>
    </citation>
    <scope>NUCLEOTIDE SEQUENCE [LARGE SCALE GENOMIC DNA]</scope>
    <source>
        <strain evidence="1 2">YN2</strain>
        <plasmid evidence="1 2">unnamed1</plasmid>
    </source>
</reference>